<gene>
    <name evidence="3" type="ORF">B0A65_01290</name>
</gene>
<evidence type="ECO:0000259" key="2">
    <source>
        <dbReference type="PROSITE" id="PS01124"/>
    </source>
</evidence>
<dbReference type="Pfam" id="PF12833">
    <property type="entry name" value="HTH_18"/>
    <property type="match status" value="1"/>
</dbReference>
<name>A0ABX4BWJ5_FLAFR</name>
<organism evidence="3 4">
    <name type="scientific">Flavobacterium frigidimaris</name>
    <dbReference type="NCBI Taxonomy" id="262320"/>
    <lineage>
        <taxon>Bacteria</taxon>
        <taxon>Pseudomonadati</taxon>
        <taxon>Bacteroidota</taxon>
        <taxon>Flavobacteriia</taxon>
        <taxon>Flavobacteriales</taxon>
        <taxon>Flavobacteriaceae</taxon>
        <taxon>Flavobacterium</taxon>
    </lineage>
</organism>
<comment type="caution">
    <text evidence="3">The sequence shown here is derived from an EMBL/GenBank/DDBJ whole genome shotgun (WGS) entry which is preliminary data.</text>
</comment>
<proteinExistence type="predicted"/>
<dbReference type="RefSeq" id="WP_074658194.1">
    <property type="nucleotide sequence ID" value="NZ_MUGV01000004.1"/>
</dbReference>
<evidence type="ECO:0000256" key="1">
    <source>
        <dbReference type="ARBA" id="ARBA00023125"/>
    </source>
</evidence>
<protein>
    <recommendedName>
        <fullName evidence="2">HTH araC/xylS-type domain-containing protein</fullName>
    </recommendedName>
</protein>
<evidence type="ECO:0000313" key="4">
    <source>
        <dbReference type="Proteomes" id="UP000198382"/>
    </source>
</evidence>
<dbReference type="EMBL" id="MUGV01000004">
    <property type="protein sequence ID" value="OXA82024.1"/>
    <property type="molecule type" value="Genomic_DNA"/>
</dbReference>
<dbReference type="PANTHER" id="PTHR43280">
    <property type="entry name" value="ARAC-FAMILY TRANSCRIPTIONAL REGULATOR"/>
    <property type="match status" value="1"/>
</dbReference>
<dbReference type="InterPro" id="IPR018060">
    <property type="entry name" value="HTH_AraC"/>
</dbReference>
<dbReference type="PROSITE" id="PS01124">
    <property type="entry name" value="HTH_ARAC_FAMILY_2"/>
    <property type="match status" value="1"/>
</dbReference>
<accession>A0ABX4BWJ5</accession>
<reference evidence="3 4" key="1">
    <citation type="submission" date="2016-11" db="EMBL/GenBank/DDBJ databases">
        <title>Whole genomes of Flavobacteriaceae.</title>
        <authorList>
            <person name="Stine C."/>
            <person name="Li C."/>
            <person name="Tadesse D."/>
        </authorList>
    </citation>
    <scope>NUCLEOTIDE SEQUENCE [LARGE SCALE GENOMIC DNA]</scope>
    <source>
        <strain evidence="3 4">DSM 15937</strain>
    </source>
</reference>
<feature type="domain" description="HTH araC/xylS-type" evidence="2">
    <location>
        <begin position="19"/>
        <end position="120"/>
    </location>
</feature>
<dbReference type="Gene3D" id="1.10.10.60">
    <property type="entry name" value="Homeodomain-like"/>
    <property type="match status" value="1"/>
</dbReference>
<evidence type="ECO:0000313" key="3">
    <source>
        <dbReference type="EMBL" id="OXA82024.1"/>
    </source>
</evidence>
<dbReference type="Proteomes" id="UP000198382">
    <property type="component" value="Unassembled WGS sequence"/>
</dbReference>
<keyword evidence="4" id="KW-1185">Reference proteome</keyword>
<sequence>MGYEKLTSKQKKYYLAKIERVLASNKLFLQNDFSLPDLEKETGIKLHTISYIINSQINHHFTDYINLKRIDYFKGKINDADWKGLTLEKMIQACGFKSRTTGYRAFKKHLGIAPSEYLKLYRVHSPRSY</sequence>
<keyword evidence="1" id="KW-0238">DNA-binding</keyword>
<dbReference type="PANTHER" id="PTHR43280:SF29">
    <property type="entry name" value="ARAC-FAMILY TRANSCRIPTIONAL REGULATOR"/>
    <property type="match status" value="1"/>
</dbReference>